<dbReference type="FunFam" id="2.60.260.20:FF:000003">
    <property type="entry name" value="DnaJ subfamily A member 2"/>
    <property type="match status" value="1"/>
</dbReference>
<keyword evidence="2" id="KW-0677">Repeat</keyword>
<dbReference type="InterPro" id="IPR001623">
    <property type="entry name" value="DnaJ_domain"/>
</dbReference>
<sequence length="314" mass="35264">MSTHYEILGVSKEATETEIKKAYRTLSLKYHPDRNSSEEAIDKIQKINEAYEILGDQGKREQYDMELSGFGGIPGFGMNGSPFTHMNSMNEFNDINNIFNMMFGGGGGGFPGGPNIRVFHSGGPGINIHTQMFHQIHKPEPIIKQIQLTIEQSYTGCVLPMDIERFIIENNIKSIEKETLYLNIPQGIDNNETIILNEKGHCINGQIRGEVRIQVQVVNNSEFKRNGIDLIFNKKINLKEALCGFVFEINHLNGKRLSLNNINNPTVIKPNFKKMVPGMGMTRENTTGNMIIEFEVEFPDSLTGEQIAGLNSLL</sequence>
<dbReference type="PRINTS" id="PR00625">
    <property type="entry name" value="JDOMAIN"/>
</dbReference>
<dbReference type="GO" id="GO:0051087">
    <property type="term" value="F:protein-folding chaperone binding"/>
    <property type="evidence" value="ECO:0007669"/>
    <property type="project" value="TreeGrafter"/>
</dbReference>
<dbReference type="CDD" id="cd10747">
    <property type="entry name" value="DnaJ_C"/>
    <property type="match status" value="1"/>
</dbReference>
<dbReference type="AlphaFoldDB" id="A0A6C0JQF6"/>
<proteinExistence type="predicted"/>
<evidence type="ECO:0000256" key="3">
    <source>
        <dbReference type="ARBA" id="ARBA00022771"/>
    </source>
</evidence>
<keyword evidence="5" id="KW-0143">Chaperone</keyword>
<evidence type="ECO:0000256" key="5">
    <source>
        <dbReference type="ARBA" id="ARBA00023186"/>
    </source>
</evidence>
<evidence type="ECO:0000256" key="2">
    <source>
        <dbReference type="ARBA" id="ARBA00022737"/>
    </source>
</evidence>
<dbReference type="PANTHER" id="PTHR24078">
    <property type="entry name" value="DNAJ HOMOLOG SUBFAMILY C MEMBER"/>
    <property type="match status" value="1"/>
</dbReference>
<dbReference type="Pfam" id="PF01556">
    <property type="entry name" value="DnaJ_C"/>
    <property type="match status" value="1"/>
</dbReference>
<dbReference type="InterPro" id="IPR036869">
    <property type="entry name" value="J_dom_sf"/>
</dbReference>
<dbReference type="Gene3D" id="1.10.287.110">
    <property type="entry name" value="DnaJ domain"/>
    <property type="match status" value="1"/>
</dbReference>
<dbReference type="InterPro" id="IPR051339">
    <property type="entry name" value="DnaJ_subfamily_B"/>
</dbReference>
<evidence type="ECO:0000313" key="7">
    <source>
        <dbReference type="EMBL" id="QHU06088.1"/>
    </source>
</evidence>
<dbReference type="GO" id="GO:0008270">
    <property type="term" value="F:zinc ion binding"/>
    <property type="evidence" value="ECO:0007669"/>
    <property type="project" value="UniProtKB-KW"/>
</dbReference>
<dbReference type="EMBL" id="MN740430">
    <property type="protein sequence ID" value="QHU06088.1"/>
    <property type="molecule type" value="Genomic_DNA"/>
</dbReference>
<dbReference type="SMART" id="SM00271">
    <property type="entry name" value="DnaJ"/>
    <property type="match status" value="1"/>
</dbReference>
<dbReference type="CDD" id="cd06257">
    <property type="entry name" value="DnaJ"/>
    <property type="match status" value="1"/>
</dbReference>
<dbReference type="PANTHER" id="PTHR24078:SF553">
    <property type="entry name" value="DNAJ HOMOLOG SUBFAMILY B MEMBER 5"/>
    <property type="match status" value="1"/>
</dbReference>
<dbReference type="SUPFAM" id="SSF49493">
    <property type="entry name" value="HSP40/DnaJ peptide-binding domain"/>
    <property type="match status" value="2"/>
</dbReference>
<dbReference type="InterPro" id="IPR002939">
    <property type="entry name" value="DnaJ_C"/>
</dbReference>
<protein>
    <recommendedName>
        <fullName evidence="6">J domain-containing protein</fullName>
    </recommendedName>
</protein>
<feature type="domain" description="J" evidence="6">
    <location>
        <begin position="3"/>
        <end position="67"/>
    </location>
</feature>
<accession>A0A6C0JQF6</accession>
<reference evidence="7" key="1">
    <citation type="journal article" date="2020" name="Nature">
        <title>Giant virus diversity and host interactions through global metagenomics.</title>
        <authorList>
            <person name="Schulz F."/>
            <person name="Roux S."/>
            <person name="Paez-Espino D."/>
            <person name="Jungbluth S."/>
            <person name="Walsh D.A."/>
            <person name="Denef V.J."/>
            <person name="McMahon K.D."/>
            <person name="Konstantinidis K.T."/>
            <person name="Eloe-Fadrosh E.A."/>
            <person name="Kyrpides N.C."/>
            <person name="Woyke T."/>
        </authorList>
    </citation>
    <scope>NUCLEOTIDE SEQUENCE</scope>
    <source>
        <strain evidence="7">GVMAG-M-3300027747-57</strain>
    </source>
</reference>
<dbReference type="GO" id="GO:0051082">
    <property type="term" value="F:unfolded protein binding"/>
    <property type="evidence" value="ECO:0007669"/>
    <property type="project" value="InterPro"/>
</dbReference>
<dbReference type="Pfam" id="PF00226">
    <property type="entry name" value="DnaJ"/>
    <property type="match status" value="1"/>
</dbReference>
<evidence type="ECO:0000259" key="6">
    <source>
        <dbReference type="PROSITE" id="PS50076"/>
    </source>
</evidence>
<dbReference type="Gene3D" id="2.60.260.20">
    <property type="entry name" value="Urease metallochaperone UreE, N-terminal domain"/>
    <property type="match status" value="2"/>
</dbReference>
<dbReference type="SUPFAM" id="SSF46565">
    <property type="entry name" value="Chaperone J-domain"/>
    <property type="match status" value="1"/>
</dbReference>
<dbReference type="GO" id="GO:0006457">
    <property type="term" value="P:protein folding"/>
    <property type="evidence" value="ECO:0007669"/>
    <property type="project" value="InterPro"/>
</dbReference>
<dbReference type="PROSITE" id="PS50076">
    <property type="entry name" value="DNAJ_2"/>
    <property type="match status" value="1"/>
</dbReference>
<keyword evidence="3" id="KW-0863">Zinc-finger</keyword>
<dbReference type="GO" id="GO:0005829">
    <property type="term" value="C:cytosol"/>
    <property type="evidence" value="ECO:0007669"/>
    <property type="project" value="TreeGrafter"/>
</dbReference>
<name>A0A6C0JQF6_9ZZZZ</name>
<evidence type="ECO:0000256" key="1">
    <source>
        <dbReference type="ARBA" id="ARBA00022723"/>
    </source>
</evidence>
<keyword evidence="1" id="KW-0479">Metal-binding</keyword>
<keyword evidence="4" id="KW-0862">Zinc</keyword>
<dbReference type="InterPro" id="IPR008971">
    <property type="entry name" value="HSP40/DnaJ_pept-bd"/>
</dbReference>
<organism evidence="7">
    <name type="scientific">viral metagenome</name>
    <dbReference type="NCBI Taxonomy" id="1070528"/>
    <lineage>
        <taxon>unclassified sequences</taxon>
        <taxon>metagenomes</taxon>
        <taxon>organismal metagenomes</taxon>
    </lineage>
</organism>
<evidence type="ECO:0000256" key="4">
    <source>
        <dbReference type="ARBA" id="ARBA00022833"/>
    </source>
</evidence>